<evidence type="ECO:0000313" key="1">
    <source>
        <dbReference type="EMBL" id="TLS52920.1"/>
    </source>
</evidence>
<dbReference type="OrthoDB" id="2889126at2"/>
<evidence type="ECO:0000313" key="2">
    <source>
        <dbReference type="Proteomes" id="UP000309676"/>
    </source>
</evidence>
<gene>
    <name evidence="1" type="ORF">FE782_05970</name>
</gene>
<name>A0A5R9GFI6_9BACL</name>
<comment type="caution">
    <text evidence="1">The sequence shown here is derived from an EMBL/GenBank/DDBJ whole genome shotgun (WGS) entry which is preliminary data.</text>
</comment>
<reference evidence="1 2" key="1">
    <citation type="submission" date="2019-05" db="EMBL/GenBank/DDBJ databases">
        <authorList>
            <person name="Narsing Rao M.P."/>
            <person name="Li W.J."/>
        </authorList>
    </citation>
    <scope>NUCLEOTIDE SEQUENCE [LARGE SCALE GENOMIC DNA]</scope>
    <source>
        <strain evidence="1 2">SYSU_K30003</strain>
    </source>
</reference>
<protein>
    <submittedName>
        <fullName evidence="1">Uncharacterized protein</fullName>
    </submittedName>
</protein>
<keyword evidence="2" id="KW-1185">Reference proteome</keyword>
<dbReference type="AlphaFoldDB" id="A0A5R9GFI6"/>
<accession>A0A5R9GFI6</accession>
<sequence length="77" mass="8924">MIPFSHAWPYEILGEDVYVSECPFCGTSNVILPMRKKELKEIREGKKKLLVFPCCKGSVYIVDTDADYLLANRRLRK</sequence>
<organism evidence="1 2">
    <name type="scientific">Paenibacillus antri</name>
    <dbReference type="NCBI Taxonomy" id="2582848"/>
    <lineage>
        <taxon>Bacteria</taxon>
        <taxon>Bacillati</taxon>
        <taxon>Bacillota</taxon>
        <taxon>Bacilli</taxon>
        <taxon>Bacillales</taxon>
        <taxon>Paenibacillaceae</taxon>
        <taxon>Paenibacillus</taxon>
    </lineage>
</organism>
<dbReference type="EMBL" id="VCIW01000003">
    <property type="protein sequence ID" value="TLS52920.1"/>
    <property type="molecule type" value="Genomic_DNA"/>
</dbReference>
<proteinExistence type="predicted"/>
<dbReference type="RefSeq" id="WP_138193161.1">
    <property type="nucleotide sequence ID" value="NZ_VCIW01000003.1"/>
</dbReference>
<dbReference type="Proteomes" id="UP000309676">
    <property type="component" value="Unassembled WGS sequence"/>
</dbReference>